<evidence type="ECO:0000313" key="2">
    <source>
        <dbReference type="EMBL" id="GFH57111.1"/>
    </source>
</evidence>
<proteinExistence type="predicted"/>
<accession>A0AAD3D5L1</accession>
<dbReference type="PROSITE" id="PS51257">
    <property type="entry name" value="PROKAR_LIPOPROTEIN"/>
    <property type="match status" value="1"/>
</dbReference>
<organism evidence="2 3">
    <name type="scientific">Chaetoceros tenuissimus</name>
    <dbReference type="NCBI Taxonomy" id="426638"/>
    <lineage>
        <taxon>Eukaryota</taxon>
        <taxon>Sar</taxon>
        <taxon>Stramenopiles</taxon>
        <taxon>Ochrophyta</taxon>
        <taxon>Bacillariophyta</taxon>
        <taxon>Coscinodiscophyceae</taxon>
        <taxon>Chaetocerotophycidae</taxon>
        <taxon>Chaetocerotales</taxon>
        <taxon>Chaetocerotaceae</taxon>
        <taxon>Chaetoceros</taxon>
    </lineage>
</organism>
<gene>
    <name evidence="2" type="ORF">CTEN210_13587</name>
</gene>
<dbReference type="AlphaFoldDB" id="A0AAD3D5L1"/>
<evidence type="ECO:0000313" key="3">
    <source>
        <dbReference type="Proteomes" id="UP001054902"/>
    </source>
</evidence>
<comment type="caution">
    <text evidence="2">The sequence shown here is derived from an EMBL/GenBank/DDBJ whole genome shotgun (WGS) entry which is preliminary data.</text>
</comment>
<sequence length="495" mass="54666">MKFNTALPLLSLAVASSACTLDNVEFTSCDLADVLIATECDVAGLTSLLNGVDAASWVSTQCAAARREIKEDMLPWDRVTMRGRQFDDTFFDGGSILNTGPIEATDMLDDLELSRIKDIKDFVNPNAGIGWPSSYHKNFDLEMCDSEAVMCCWKATRLGTDPNAPQISSGNANICHHDIADSPKSARVAGGTTVFLGRAEGESVCHGFFWDGDSVNGDYKGNLLFYVAMEHGLINNGFVRNVPSAPMCACIEQMPKVSNAGCSDVSVLETFKVTYESLTSEYIIEQSQDPQVTFSNCGGKDLKTAYEEVKPTELKKITGDDAECDNHAEAKIKEFGFARTDATENWVPIAGRGPLAYPILSNEEVIALMNQSKTKIIRRKCIECDLSHADIYYKRLNVGDLPSNFDLQNTLLDRWVQGEHNRFNIDFELYNDYDAAVAGDTSKRWTYCNFHSTVGFPRDCGPTKYTPNQWNRFYTGSSKAVAFFVDMSDGPIETA</sequence>
<evidence type="ECO:0000256" key="1">
    <source>
        <dbReference type="SAM" id="SignalP"/>
    </source>
</evidence>
<name>A0AAD3D5L1_9STRA</name>
<feature type="signal peptide" evidence="1">
    <location>
        <begin position="1"/>
        <end position="18"/>
    </location>
</feature>
<dbReference type="EMBL" id="BLLK01000057">
    <property type="protein sequence ID" value="GFH57111.1"/>
    <property type="molecule type" value="Genomic_DNA"/>
</dbReference>
<reference evidence="2 3" key="1">
    <citation type="journal article" date="2021" name="Sci. Rep.">
        <title>The genome of the diatom Chaetoceros tenuissimus carries an ancient integrated fragment of an extant virus.</title>
        <authorList>
            <person name="Hongo Y."/>
            <person name="Kimura K."/>
            <person name="Takaki Y."/>
            <person name="Yoshida Y."/>
            <person name="Baba S."/>
            <person name="Kobayashi G."/>
            <person name="Nagasaki K."/>
            <person name="Hano T."/>
            <person name="Tomaru Y."/>
        </authorList>
    </citation>
    <scope>NUCLEOTIDE SEQUENCE [LARGE SCALE GENOMIC DNA]</scope>
    <source>
        <strain evidence="2 3">NIES-3715</strain>
    </source>
</reference>
<protein>
    <submittedName>
        <fullName evidence="2">Uncharacterized protein</fullName>
    </submittedName>
</protein>
<keyword evidence="3" id="KW-1185">Reference proteome</keyword>
<keyword evidence="1" id="KW-0732">Signal</keyword>
<dbReference type="Proteomes" id="UP001054902">
    <property type="component" value="Unassembled WGS sequence"/>
</dbReference>
<feature type="chain" id="PRO_5042223116" evidence="1">
    <location>
        <begin position="19"/>
        <end position="495"/>
    </location>
</feature>